<dbReference type="Proteomes" id="UP000434052">
    <property type="component" value="Unassembled WGS sequence"/>
</dbReference>
<evidence type="ECO:0000313" key="2">
    <source>
        <dbReference type="EMBL" id="QJT08726.1"/>
    </source>
</evidence>
<feature type="signal peptide" evidence="1">
    <location>
        <begin position="1"/>
        <end position="23"/>
    </location>
</feature>
<keyword evidence="5" id="KW-1185">Reference proteome</keyword>
<feature type="chain" id="PRO_5030159432" description="Outer membrane protein beta-barrel domain-containing protein" evidence="1">
    <location>
        <begin position="24"/>
        <end position="261"/>
    </location>
</feature>
<gene>
    <name evidence="3" type="ORF">DQK91_02685</name>
    <name evidence="2" type="ORF">E8L03_07220</name>
</gene>
<sequence>MTRFLKAALILFVVLCLPVAGVAAEEPQDNAETRELKYYINAYVWMPSITGTTKVLGKTKTVDAGFFDEVLPELRFGAMLHGEVLYGNLVGLSADMVFASLHSEVGSSSDVYLDMLIVDLLAYYRFGTYAFGSEGQNTISVDLLGGPRIWGLWLNIDADLERGSKSISRSNTWVDPVIAARSIFHFGDNWVCSLRGGVGGFGFGSQFTWDAVGMVGYEVTDVFSITVGYKAIGLDYFTQKRPKIHMDLVLHGPFIGFGFMF</sequence>
<evidence type="ECO:0000313" key="4">
    <source>
        <dbReference type="Proteomes" id="UP000434052"/>
    </source>
</evidence>
<dbReference type="EMBL" id="CP039543">
    <property type="protein sequence ID" value="QJT08726.1"/>
    <property type="molecule type" value="Genomic_DNA"/>
</dbReference>
<accession>A0A6P1ZM08</accession>
<keyword evidence="1" id="KW-0732">Signal</keyword>
<dbReference type="AlphaFoldDB" id="A0A6P1ZM08"/>
<proteinExistence type="predicted"/>
<dbReference type="RefSeq" id="WP_144233896.1">
    <property type="nucleotide sequence ID" value="NZ_CP039543.1"/>
</dbReference>
<evidence type="ECO:0000256" key="1">
    <source>
        <dbReference type="SAM" id="SignalP"/>
    </source>
</evidence>
<reference evidence="2 5" key="2">
    <citation type="submission" date="2019-04" db="EMBL/GenBank/DDBJ databases">
        <title>Isolation and culture of sulfate reducing bacteria from the cold seep of the South China Sea.</title>
        <authorList>
            <person name="Sun C."/>
            <person name="Liu R."/>
        </authorList>
    </citation>
    <scope>NUCLEOTIDE SEQUENCE [LARGE SCALE GENOMIC DNA]</scope>
    <source>
        <strain evidence="2 5">CS1</strain>
    </source>
</reference>
<dbReference type="Proteomes" id="UP000503251">
    <property type="component" value="Chromosome"/>
</dbReference>
<evidence type="ECO:0000313" key="5">
    <source>
        <dbReference type="Proteomes" id="UP000503251"/>
    </source>
</evidence>
<name>A0A6P1ZM08_9BACT</name>
<organism evidence="3 4">
    <name type="scientific">Oceanidesulfovibrio marinus</name>
    <dbReference type="NCBI Taxonomy" id="370038"/>
    <lineage>
        <taxon>Bacteria</taxon>
        <taxon>Pseudomonadati</taxon>
        <taxon>Thermodesulfobacteriota</taxon>
        <taxon>Desulfovibrionia</taxon>
        <taxon>Desulfovibrionales</taxon>
        <taxon>Desulfovibrionaceae</taxon>
        <taxon>Oceanidesulfovibrio</taxon>
    </lineage>
</organism>
<protein>
    <recommendedName>
        <fullName evidence="6">Outer membrane protein beta-barrel domain-containing protein</fullName>
    </recommendedName>
</protein>
<reference evidence="3 4" key="1">
    <citation type="submission" date="2018-06" db="EMBL/GenBank/DDBJ databases">
        <title>Complete genome of Desulfovibrio marinus P48SEP.</title>
        <authorList>
            <person name="Crispim J.S."/>
            <person name="Vidigal P.M.P."/>
            <person name="Silva L.C.F."/>
            <person name="Araujo L.C."/>
            <person name="Laguardia C.N."/>
            <person name="Dias R.S."/>
            <person name="Sousa M.P."/>
            <person name="Paula S.O."/>
            <person name="Silva C."/>
        </authorList>
    </citation>
    <scope>NUCLEOTIDE SEQUENCE [LARGE SCALE GENOMIC DNA]</scope>
    <source>
        <strain evidence="3 4">P48SEP</strain>
    </source>
</reference>
<evidence type="ECO:0008006" key="6">
    <source>
        <dbReference type="Google" id="ProtNLM"/>
    </source>
</evidence>
<evidence type="ECO:0000313" key="3">
    <source>
        <dbReference type="EMBL" id="TVM36846.1"/>
    </source>
</evidence>
<dbReference type="EMBL" id="QMIF01000001">
    <property type="protein sequence ID" value="TVM36846.1"/>
    <property type="molecule type" value="Genomic_DNA"/>
</dbReference>
<dbReference type="OrthoDB" id="5449958at2"/>